<proteinExistence type="predicted"/>
<gene>
    <name evidence="1" type="ORF">SAMN05216276_105660</name>
</gene>
<dbReference type="EMBL" id="FZOD01000056">
    <property type="protein sequence ID" value="SNT53587.1"/>
    <property type="molecule type" value="Genomic_DNA"/>
</dbReference>
<evidence type="ECO:0000313" key="2">
    <source>
        <dbReference type="Proteomes" id="UP000198282"/>
    </source>
</evidence>
<protein>
    <submittedName>
        <fullName evidence="1">Uncharacterized protein</fullName>
    </submittedName>
</protein>
<dbReference type="RefSeq" id="WP_089211990.1">
    <property type="nucleotide sequence ID" value="NZ_FZOD01000056.1"/>
</dbReference>
<keyword evidence="2" id="KW-1185">Reference proteome</keyword>
<dbReference type="Proteomes" id="UP000198282">
    <property type="component" value="Unassembled WGS sequence"/>
</dbReference>
<reference evidence="1 2" key="1">
    <citation type="submission" date="2017-06" db="EMBL/GenBank/DDBJ databases">
        <authorList>
            <person name="Kim H.J."/>
            <person name="Triplett B.A."/>
        </authorList>
    </citation>
    <scope>NUCLEOTIDE SEQUENCE [LARGE SCALE GENOMIC DNA]</scope>
    <source>
        <strain evidence="1 2">CGMCC 4.2132</strain>
    </source>
</reference>
<organism evidence="1 2">
    <name type="scientific">Streptosporangium subroseum</name>
    <dbReference type="NCBI Taxonomy" id="106412"/>
    <lineage>
        <taxon>Bacteria</taxon>
        <taxon>Bacillati</taxon>
        <taxon>Actinomycetota</taxon>
        <taxon>Actinomycetes</taxon>
        <taxon>Streptosporangiales</taxon>
        <taxon>Streptosporangiaceae</taxon>
        <taxon>Streptosporangium</taxon>
    </lineage>
</organism>
<accession>A0A239NF40</accession>
<name>A0A239NF40_9ACTN</name>
<sequence length="186" mass="20713">MSRTDLSDIEYLRYIEHLAREIVNAADDEGWLTLTTTSDEATPLRRAVIETARQLRHHHFEGDGCLDEDLPLMKLAGAVILRPHALPVGMEESYTEICDRLDVEARSGGWAIWNTWAKDGQPISIVLVDSSSTEGLLTNWAQGVEVYPVAPLPAQVVLTRQGWLTPMTLSPASARKLEATRPIRTQ</sequence>
<dbReference type="OrthoDB" id="3869096at2"/>
<dbReference type="AlphaFoldDB" id="A0A239NF40"/>
<evidence type="ECO:0000313" key="1">
    <source>
        <dbReference type="EMBL" id="SNT53587.1"/>
    </source>
</evidence>